<proteinExistence type="predicted"/>
<dbReference type="Proteomes" id="UP000049127">
    <property type="component" value="Unassembled WGS sequence"/>
</dbReference>
<organism evidence="1 2">
    <name type="scientific">Paraclostridium sordellii</name>
    <name type="common">Clostridium sordellii</name>
    <dbReference type="NCBI Taxonomy" id="1505"/>
    <lineage>
        <taxon>Bacteria</taxon>
        <taxon>Bacillati</taxon>
        <taxon>Bacillota</taxon>
        <taxon>Clostridia</taxon>
        <taxon>Peptostreptococcales</taxon>
        <taxon>Peptostreptococcaceae</taxon>
        <taxon>Paraclostridium</taxon>
    </lineage>
</organism>
<sequence length="36" mass="4358">MLFNIKESGKIAIDKMLEKENKKDKTFRIYIRRVSN</sequence>
<evidence type="ECO:0000313" key="1">
    <source>
        <dbReference type="EMBL" id="CEQ03363.1"/>
    </source>
</evidence>
<accession>A0A0C7QI43</accession>
<protein>
    <submittedName>
        <fullName evidence="1">Uncharacterized protein</fullName>
    </submittedName>
</protein>
<reference evidence="2" key="1">
    <citation type="submission" date="2015-01" db="EMBL/GenBank/DDBJ databases">
        <authorList>
            <person name="Aslett M.A."/>
            <person name="De Silva N."/>
        </authorList>
    </citation>
    <scope>NUCLEOTIDE SEQUENCE [LARGE SCALE GENOMIC DNA]</scope>
    <source>
        <strain evidence="2">R28058</strain>
    </source>
</reference>
<gene>
    <name evidence="1" type="ORF">R28058_10961</name>
</gene>
<dbReference type="AlphaFoldDB" id="A0A0C7QI43"/>
<name>A0A0C7QI43_PARSO</name>
<dbReference type="EMBL" id="CEKZ01000003">
    <property type="protein sequence ID" value="CEQ03363.1"/>
    <property type="molecule type" value="Genomic_DNA"/>
</dbReference>
<evidence type="ECO:0000313" key="2">
    <source>
        <dbReference type="Proteomes" id="UP000049127"/>
    </source>
</evidence>